<organism evidence="3 4">
    <name type="scientific">Coccidioides immitis (strain RS)</name>
    <name type="common">Valley fever fungus</name>
    <dbReference type="NCBI Taxonomy" id="246410"/>
    <lineage>
        <taxon>Eukaryota</taxon>
        <taxon>Fungi</taxon>
        <taxon>Dikarya</taxon>
        <taxon>Ascomycota</taxon>
        <taxon>Pezizomycotina</taxon>
        <taxon>Eurotiomycetes</taxon>
        <taxon>Eurotiomycetidae</taxon>
        <taxon>Onygenales</taxon>
        <taxon>Onygenaceae</taxon>
        <taxon>Coccidioides</taxon>
    </lineage>
</organism>
<dbReference type="GO" id="GO:0016491">
    <property type="term" value="F:oxidoreductase activity"/>
    <property type="evidence" value="ECO:0007669"/>
    <property type="project" value="UniProtKB-KW"/>
</dbReference>
<dbReference type="SUPFAM" id="SSF51735">
    <property type="entry name" value="NAD(P)-binding Rossmann-fold domains"/>
    <property type="match status" value="1"/>
</dbReference>
<dbReference type="Proteomes" id="UP000001261">
    <property type="component" value="Unassembled WGS sequence"/>
</dbReference>
<dbReference type="InterPro" id="IPR036291">
    <property type="entry name" value="NAD(P)-bd_dom_sf"/>
</dbReference>
<protein>
    <recommendedName>
        <fullName evidence="5">Short chain type dehydrogenase</fullName>
    </recommendedName>
</protein>
<evidence type="ECO:0000256" key="2">
    <source>
        <dbReference type="ARBA" id="ARBA00023002"/>
    </source>
</evidence>
<reference evidence="4" key="1">
    <citation type="journal article" date="2009" name="Genome Res.">
        <title>Comparative genomic analyses of the human fungal pathogens Coccidioides and their relatives.</title>
        <authorList>
            <person name="Sharpton T.J."/>
            <person name="Stajich J.E."/>
            <person name="Rounsley S.D."/>
            <person name="Gardner M.J."/>
            <person name="Wortman J.R."/>
            <person name="Jordar V.S."/>
            <person name="Maiti R."/>
            <person name="Kodira C.D."/>
            <person name="Neafsey D.E."/>
            <person name="Zeng Q."/>
            <person name="Hung C.-Y."/>
            <person name="McMahan C."/>
            <person name="Muszewska A."/>
            <person name="Grynberg M."/>
            <person name="Mandel M.A."/>
            <person name="Kellner E.M."/>
            <person name="Barker B.M."/>
            <person name="Galgiani J.N."/>
            <person name="Orbach M.J."/>
            <person name="Kirkland T.N."/>
            <person name="Cole G.T."/>
            <person name="Henn M.R."/>
            <person name="Birren B.W."/>
            <person name="Taylor J.W."/>
        </authorList>
    </citation>
    <scope>NUCLEOTIDE SEQUENCE [LARGE SCALE GENOMIC DNA]</scope>
    <source>
        <strain evidence="4">RS</strain>
    </source>
</reference>
<keyword evidence="4" id="KW-1185">Reference proteome</keyword>
<gene>
    <name evidence="3" type="ORF">CIMG_02317</name>
</gene>
<dbReference type="AlphaFoldDB" id="A0A0E1RYY0"/>
<dbReference type="KEGG" id="cim:CIMG_02317"/>
<dbReference type="PANTHER" id="PTHR43669:SF4">
    <property type="entry name" value="SHORT-CHAIN DEHYDROGENASE"/>
    <property type="match status" value="1"/>
</dbReference>
<reference evidence="4" key="2">
    <citation type="journal article" date="2010" name="Genome Res.">
        <title>Population genomic sequencing of Coccidioides fungi reveals recent hybridization and transposon control.</title>
        <authorList>
            <person name="Neafsey D.E."/>
            <person name="Barker B.M."/>
            <person name="Sharpton T.J."/>
            <person name="Stajich J.E."/>
            <person name="Park D.J."/>
            <person name="Whiston E."/>
            <person name="Hung C.-Y."/>
            <person name="McMahan C."/>
            <person name="White J."/>
            <person name="Sykes S."/>
            <person name="Heiman D."/>
            <person name="Young S."/>
            <person name="Zeng Q."/>
            <person name="Abouelleil A."/>
            <person name="Aftuck L."/>
            <person name="Bessette D."/>
            <person name="Brown A."/>
            <person name="FitzGerald M."/>
            <person name="Lui A."/>
            <person name="Macdonald J.P."/>
            <person name="Priest M."/>
            <person name="Orbach M.J."/>
            <person name="Galgiani J.N."/>
            <person name="Kirkland T.N."/>
            <person name="Cole G.T."/>
            <person name="Birren B.W."/>
            <person name="Henn M.R."/>
            <person name="Taylor J.W."/>
            <person name="Rounsley S.D."/>
        </authorList>
    </citation>
    <scope>GENOME REANNOTATION</scope>
    <source>
        <strain evidence="4">RS</strain>
    </source>
</reference>
<dbReference type="InterPro" id="IPR002347">
    <property type="entry name" value="SDR_fam"/>
</dbReference>
<dbReference type="PANTHER" id="PTHR43669">
    <property type="entry name" value="5-KETO-D-GLUCONATE 5-REDUCTASE"/>
    <property type="match status" value="1"/>
</dbReference>
<dbReference type="GeneID" id="4566742"/>
<evidence type="ECO:0008006" key="5">
    <source>
        <dbReference type="Google" id="ProtNLM"/>
    </source>
</evidence>
<dbReference type="EMBL" id="GG704911">
    <property type="protein sequence ID" value="EAS36963.2"/>
    <property type="molecule type" value="Genomic_DNA"/>
</dbReference>
<dbReference type="Gene3D" id="3.40.50.720">
    <property type="entry name" value="NAD(P)-binding Rossmann-like Domain"/>
    <property type="match status" value="1"/>
</dbReference>
<dbReference type="Pfam" id="PF00106">
    <property type="entry name" value="adh_short"/>
    <property type="match status" value="1"/>
</dbReference>
<dbReference type="VEuPathDB" id="FungiDB:CIMG_02317"/>
<proteinExistence type="inferred from homology"/>
<accession>A0A0E1RYY0</accession>
<name>A0A0E1RYY0_COCIM</name>
<evidence type="ECO:0000256" key="1">
    <source>
        <dbReference type="ARBA" id="ARBA00006484"/>
    </source>
</evidence>
<dbReference type="OMA" id="AHATAYW"/>
<comment type="similarity">
    <text evidence="1">Belongs to the short-chain dehydrogenases/reductases (SDR) family.</text>
</comment>
<keyword evidence="2" id="KW-0560">Oxidoreductase</keyword>
<evidence type="ECO:0000313" key="3">
    <source>
        <dbReference type="EMBL" id="EAS36963.2"/>
    </source>
</evidence>
<dbReference type="RefSeq" id="XP_001248546.2">
    <property type="nucleotide sequence ID" value="XM_001248545.2"/>
</dbReference>
<dbReference type="STRING" id="246410.A0A0E1RYY0"/>
<dbReference type="OrthoDB" id="5336600at2759"/>
<sequence>MSPRGIAFILGAGPRIGRSVASNLLDNGYSVALGSRAPDSSAQVSGNGRAVTVSVDASNIQSVQDGFAQVKREIGTPNVVIYNVSAYTPADSKDPFASITPEVLERDNAANITGAYTALREAVLGFKSLSLTDSDTVGDGKTLPKVFIATGNVTPFRPIPASLPAGIGKSAIVHMIQIAAKSYSDDGFRFYYASQVSPKGGPVRQVDAGAHGAVFWDLINRQTQGNWDVRFLADGSEVISSG</sequence>
<dbReference type="InParanoid" id="A0A0E1RYY0"/>
<evidence type="ECO:0000313" key="4">
    <source>
        <dbReference type="Proteomes" id="UP000001261"/>
    </source>
</evidence>